<evidence type="ECO:0000313" key="5">
    <source>
        <dbReference type="EMBL" id="WOG88189.1"/>
    </source>
</evidence>
<reference evidence="5" key="1">
    <citation type="journal article" date="2016" name="Nat. Genet.">
        <title>A high-quality carrot genome assembly provides new insights into carotenoid accumulation and asterid genome evolution.</title>
        <authorList>
            <person name="Iorizzo M."/>
            <person name="Ellison S."/>
            <person name="Senalik D."/>
            <person name="Zeng P."/>
            <person name="Satapoomin P."/>
            <person name="Huang J."/>
            <person name="Bowman M."/>
            <person name="Iovene M."/>
            <person name="Sanseverino W."/>
            <person name="Cavagnaro P."/>
            <person name="Yildiz M."/>
            <person name="Macko-Podgorni A."/>
            <person name="Moranska E."/>
            <person name="Grzebelus E."/>
            <person name="Grzebelus D."/>
            <person name="Ashrafi H."/>
            <person name="Zheng Z."/>
            <person name="Cheng S."/>
            <person name="Spooner D."/>
            <person name="Van Deynze A."/>
            <person name="Simon P."/>
        </authorList>
    </citation>
    <scope>NUCLEOTIDE SEQUENCE</scope>
    <source>
        <tissue evidence="5">Leaf</tissue>
    </source>
</reference>
<evidence type="ECO:0000313" key="6">
    <source>
        <dbReference type="Proteomes" id="UP000077755"/>
    </source>
</evidence>
<evidence type="ECO:0000256" key="2">
    <source>
        <dbReference type="ARBA" id="ARBA00022723"/>
    </source>
</evidence>
<dbReference type="EMBL" id="CP093344">
    <property type="protein sequence ID" value="WOG88189.1"/>
    <property type="molecule type" value="Genomic_DNA"/>
</dbReference>
<dbReference type="InterPro" id="IPR036163">
    <property type="entry name" value="HMA_dom_sf"/>
</dbReference>
<dbReference type="Gene3D" id="3.30.70.100">
    <property type="match status" value="1"/>
</dbReference>
<dbReference type="Pfam" id="PF00403">
    <property type="entry name" value="HMA"/>
    <property type="match status" value="1"/>
</dbReference>
<keyword evidence="6" id="KW-1185">Reference proteome</keyword>
<dbReference type="PROSITE" id="PS50846">
    <property type="entry name" value="HMA_2"/>
    <property type="match status" value="1"/>
</dbReference>
<evidence type="ECO:0000259" key="4">
    <source>
        <dbReference type="PROSITE" id="PS50846"/>
    </source>
</evidence>
<sequence length="93" mass="10184">MLALYFNFVFTVLISSDSAQKIELKVNMKCQKCRTEVLKAVTKVPGVDHVSANVENEVVTIIGDVDPVLVTSKVRKAGKRAEIIGVGPARREN</sequence>
<feature type="chain" id="PRO_5042172491" description="HMA domain-containing protein" evidence="3">
    <location>
        <begin position="20"/>
        <end position="93"/>
    </location>
</feature>
<name>A0AAF0WEL4_DAUCS</name>
<dbReference type="GO" id="GO:0009626">
    <property type="term" value="P:plant-type hypersensitive response"/>
    <property type="evidence" value="ECO:0007669"/>
    <property type="project" value="UniProtKB-KW"/>
</dbReference>
<evidence type="ECO:0000256" key="1">
    <source>
        <dbReference type="ARBA" id="ARBA00004170"/>
    </source>
</evidence>
<evidence type="ECO:0000256" key="3">
    <source>
        <dbReference type="SAM" id="SignalP"/>
    </source>
</evidence>
<protein>
    <recommendedName>
        <fullName evidence="4">HMA domain-containing protein</fullName>
    </recommendedName>
</protein>
<dbReference type="Proteomes" id="UP000077755">
    <property type="component" value="Chromosome 2"/>
</dbReference>
<keyword evidence="3" id="KW-0732">Signal</keyword>
<dbReference type="PANTHER" id="PTHR22814">
    <property type="entry name" value="COPPER TRANSPORT PROTEIN ATOX1-RELATED"/>
    <property type="match status" value="1"/>
</dbReference>
<dbReference type="GO" id="GO:0016020">
    <property type="term" value="C:membrane"/>
    <property type="evidence" value="ECO:0007669"/>
    <property type="project" value="UniProtKB-SubCell"/>
</dbReference>
<accession>A0AAF0WEL4</accession>
<feature type="signal peptide" evidence="3">
    <location>
        <begin position="1"/>
        <end position="19"/>
    </location>
</feature>
<organism evidence="5 6">
    <name type="scientific">Daucus carota subsp. sativus</name>
    <name type="common">Carrot</name>
    <dbReference type="NCBI Taxonomy" id="79200"/>
    <lineage>
        <taxon>Eukaryota</taxon>
        <taxon>Viridiplantae</taxon>
        <taxon>Streptophyta</taxon>
        <taxon>Embryophyta</taxon>
        <taxon>Tracheophyta</taxon>
        <taxon>Spermatophyta</taxon>
        <taxon>Magnoliopsida</taxon>
        <taxon>eudicotyledons</taxon>
        <taxon>Gunneridae</taxon>
        <taxon>Pentapetalae</taxon>
        <taxon>asterids</taxon>
        <taxon>campanulids</taxon>
        <taxon>Apiales</taxon>
        <taxon>Apiaceae</taxon>
        <taxon>Apioideae</taxon>
        <taxon>Scandiceae</taxon>
        <taxon>Daucinae</taxon>
        <taxon>Daucus</taxon>
        <taxon>Daucus sect. Daucus</taxon>
    </lineage>
</organism>
<reference evidence="5" key="2">
    <citation type="submission" date="2022-03" db="EMBL/GenBank/DDBJ databases">
        <title>Draft title - Genomic analysis of global carrot germplasm unveils the trajectory of domestication and the origin of high carotenoid orange carrot.</title>
        <authorList>
            <person name="Iorizzo M."/>
            <person name="Ellison S."/>
            <person name="Senalik D."/>
            <person name="Macko-Podgorni A."/>
            <person name="Grzebelus D."/>
            <person name="Bostan H."/>
            <person name="Rolling W."/>
            <person name="Curaba J."/>
            <person name="Simon P."/>
        </authorList>
    </citation>
    <scope>NUCLEOTIDE SEQUENCE</scope>
    <source>
        <tissue evidence="5">Leaf</tissue>
    </source>
</reference>
<gene>
    <name evidence="5" type="ORF">DCAR_0207423</name>
</gene>
<proteinExistence type="predicted"/>
<dbReference type="GO" id="GO:0046872">
    <property type="term" value="F:metal ion binding"/>
    <property type="evidence" value="ECO:0007669"/>
    <property type="project" value="UniProtKB-KW"/>
</dbReference>
<dbReference type="PANTHER" id="PTHR22814:SF336">
    <property type="entry name" value="HEAVY METAL-ASSOCIATED ISOPRENYLATED PLANT PROTEIN 23"/>
    <property type="match status" value="1"/>
</dbReference>
<dbReference type="SUPFAM" id="SSF55008">
    <property type="entry name" value="HMA, heavy metal-associated domain"/>
    <property type="match status" value="1"/>
</dbReference>
<dbReference type="CDD" id="cd00371">
    <property type="entry name" value="HMA"/>
    <property type="match status" value="1"/>
</dbReference>
<dbReference type="AlphaFoldDB" id="A0AAF0WEL4"/>
<comment type="subcellular location">
    <subcellularLocation>
        <location evidence="1">Membrane</location>
        <topology evidence="1">Peripheral membrane protein</topology>
    </subcellularLocation>
</comment>
<feature type="domain" description="HMA" evidence="4">
    <location>
        <begin position="19"/>
        <end position="82"/>
    </location>
</feature>
<keyword evidence="2" id="KW-0479">Metal-binding</keyword>
<dbReference type="InterPro" id="IPR006121">
    <property type="entry name" value="HMA_dom"/>
</dbReference>